<keyword evidence="3" id="KW-1185">Reference proteome</keyword>
<accession>A0ABQ5BV04</accession>
<dbReference type="EMBL" id="BQNB010013496">
    <property type="protein sequence ID" value="GJT16689.1"/>
    <property type="molecule type" value="Genomic_DNA"/>
</dbReference>
<dbReference type="Proteomes" id="UP001151760">
    <property type="component" value="Unassembled WGS sequence"/>
</dbReference>
<reference evidence="2" key="1">
    <citation type="journal article" date="2022" name="Int. J. Mol. Sci.">
        <title>Draft Genome of Tanacetum Coccineum: Genomic Comparison of Closely Related Tanacetum-Family Plants.</title>
        <authorList>
            <person name="Yamashiro T."/>
            <person name="Shiraishi A."/>
            <person name="Nakayama K."/>
            <person name="Satake H."/>
        </authorList>
    </citation>
    <scope>NUCLEOTIDE SEQUENCE</scope>
</reference>
<reference evidence="2" key="2">
    <citation type="submission" date="2022-01" db="EMBL/GenBank/DDBJ databases">
        <authorList>
            <person name="Yamashiro T."/>
            <person name="Shiraishi A."/>
            <person name="Satake H."/>
            <person name="Nakayama K."/>
        </authorList>
    </citation>
    <scope>NUCLEOTIDE SEQUENCE</scope>
</reference>
<evidence type="ECO:0000313" key="2">
    <source>
        <dbReference type="EMBL" id="GJT16689.1"/>
    </source>
</evidence>
<name>A0ABQ5BV04_9ASTR</name>
<feature type="non-terminal residue" evidence="2">
    <location>
        <position position="1"/>
    </location>
</feature>
<feature type="compositionally biased region" description="Basic and acidic residues" evidence="1">
    <location>
        <begin position="16"/>
        <end position="25"/>
    </location>
</feature>
<evidence type="ECO:0008006" key="4">
    <source>
        <dbReference type="Google" id="ProtNLM"/>
    </source>
</evidence>
<protein>
    <recommendedName>
        <fullName evidence="4">Reverse transcriptase domain-containing protein</fullName>
    </recommendedName>
</protein>
<comment type="caution">
    <text evidence="2">The sequence shown here is derived from an EMBL/GenBank/DDBJ whole genome shotgun (WGS) entry which is preliminary data.</text>
</comment>
<feature type="region of interest" description="Disordered" evidence="1">
    <location>
        <begin position="1"/>
        <end position="27"/>
    </location>
</feature>
<sequence length="286" mass="31258">PKHELQAEGYGLRSNDASHAKDRGKLGPKWEGPYEVTKLLGNEAYTLKDRNGNELPRTWNICNLKSVIYMKSLEDTHFPLVDLLKSKKDAEMEEVLDCFLLDGPLAELPEAASLQPCIQQLSIPIHHVGDKTVVGETSLSFALMNVHACAEGAKKHAAALRQLMMKIVSAPLSSQTWVGEGSISVAPFSVEDYTKEDTDDTEVKGEDIPQMQACHGSDGQGCNITDTSAVKADFSADSEETWSWRRTTSAGFASFPPQLRLQPAGSTSLSYSTTYTCKNNLALSFS</sequence>
<proteinExistence type="predicted"/>
<gene>
    <name evidence="2" type="ORF">Tco_0875395</name>
</gene>
<evidence type="ECO:0000256" key="1">
    <source>
        <dbReference type="SAM" id="MobiDB-lite"/>
    </source>
</evidence>
<organism evidence="2 3">
    <name type="scientific">Tanacetum coccineum</name>
    <dbReference type="NCBI Taxonomy" id="301880"/>
    <lineage>
        <taxon>Eukaryota</taxon>
        <taxon>Viridiplantae</taxon>
        <taxon>Streptophyta</taxon>
        <taxon>Embryophyta</taxon>
        <taxon>Tracheophyta</taxon>
        <taxon>Spermatophyta</taxon>
        <taxon>Magnoliopsida</taxon>
        <taxon>eudicotyledons</taxon>
        <taxon>Gunneridae</taxon>
        <taxon>Pentapetalae</taxon>
        <taxon>asterids</taxon>
        <taxon>campanulids</taxon>
        <taxon>Asterales</taxon>
        <taxon>Asteraceae</taxon>
        <taxon>Asteroideae</taxon>
        <taxon>Anthemideae</taxon>
        <taxon>Anthemidinae</taxon>
        <taxon>Tanacetum</taxon>
    </lineage>
</organism>
<evidence type="ECO:0000313" key="3">
    <source>
        <dbReference type="Proteomes" id="UP001151760"/>
    </source>
</evidence>